<dbReference type="RefSeq" id="WP_110812746.1">
    <property type="nucleotide sequence ID" value="NZ_QJTE01000001.1"/>
</dbReference>
<evidence type="ECO:0000313" key="2">
    <source>
        <dbReference type="Proteomes" id="UP000248311"/>
    </source>
</evidence>
<reference evidence="1 2" key="1">
    <citation type="submission" date="2018-06" db="EMBL/GenBank/DDBJ databases">
        <title>Genomic Encyclopedia of Type Strains, Phase III (KMG-III): the genomes of soil and plant-associated and newly described type strains.</title>
        <authorList>
            <person name="Whitman W."/>
        </authorList>
    </citation>
    <scope>NUCLEOTIDE SEQUENCE [LARGE SCALE GENOMIC DNA]</scope>
    <source>
        <strain evidence="1 2">CECT 9025</strain>
    </source>
</reference>
<dbReference type="InterPro" id="IPR053745">
    <property type="entry name" value="Viral_Tail_Comp_sf"/>
</dbReference>
<accession>A0A318T159</accession>
<dbReference type="EMBL" id="QJTE01000001">
    <property type="protein sequence ID" value="PYE85717.1"/>
    <property type="molecule type" value="Genomic_DNA"/>
</dbReference>
<name>A0A318T159_9RHOB</name>
<protein>
    <submittedName>
        <fullName evidence="1">Uncharacterized protein DUF3168</fullName>
    </submittedName>
</protein>
<keyword evidence="2" id="KW-1185">Reference proteome</keyword>
<sequence>MSYGAGEALQGAVYQRLPGWPALTDLVGGAIYDAVPAGALPALYVALGPDLARDRSDISGSGAEHEFTVSVVTEAAGFAGAKAVAAAVSDALVGADLALARGRLVALGFYRAKAQRIDGGARRRIELSFRARVDDGI</sequence>
<dbReference type="OrthoDB" id="7644395at2"/>
<dbReference type="InterPro" id="IPR021508">
    <property type="entry name" value="Gp17-like"/>
</dbReference>
<dbReference type="Gene3D" id="3.30.2000.30">
    <property type="match status" value="1"/>
</dbReference>
<dbReference type="Pfam" id="PF11367">
    <property type="entry name" value="Tail_completion_gp17"/>
    <property type="match status" value="1"/>
</dbReference>
<organism evidence="1 2">
    <name type="scientific">Pseudoroseicyclus aestuarii</name>
    <dbReference type="NCBI Taxonomy" id="1795041"/>
    <lineage>
        <taxon>Bacteria</taxon>
        <taxon>Pseudomonadati</taxon>
        <taxon>Pseudomonadota</taxon>
        <taxon>Alphaproteobacteria</taxon>
        <taxon>Rhodobacterales</taxon>
        <taxon>Paracoccaceae</taxon>
        <taxon>Pseudoroseicyclus</taxon>
    </lineage>
</organism>
<evidence type="ECO:0000313" key="1">
    <source>
        <dbReference type="EMBL" id="PYE85717.1"/>
    </source>
</evidence>
<dbReference type="AlphaFoldDB" id="A0A318T159"/>
<comment type="caution">
    <text evidence="1">The sequence shown here is derived from an EMBL/GenBank/DDBJ whole genome shotgun (WGS) entry which is preliminary data.</text>
</comment>
<gene>
    <name evidence="1" type="ORF">DFP88_101387</name>
</gene>
<dbReference type="Proteomes" id="UP000248311">
    <property type="component" value="Unassembled WGS sequence"/>
</dbReference>
<proteinExistence type="predicted"/>